<sequence>MDIAALSIGLNQASLNQNVSIALAKKVMKTSQQSNEQLLKAMEAPHPNLGKSIDVKG</sequence>
<organism evidence="1 2">
    <name type="scientific">Metabacillus halosaccharovorans</name>
    <dbReference type="NCBI Taxonomy" id="930124"/>
    <lineage>
        <taxon>Bacteria</taxon>
        <taxon>Bacillati</taxon>
        <taxon>Bacillota</taxon>
        <taxon>Bacilli</taxon>
        <taxon>Bacillales</taxon>
        <taxon>Bacillaceae</taxon>
        <taxon>Metabacillus</taxon>
    </lineage>
</organism>
<dbReference type="Proteomes" id="UP001526147">
    <property type="component" value="Unassembled WGS sequence"/>
</dbReference>
<dbReference type="EMBL" id="JAOYEY010000043">
    <property type="protein sequence ID" value="MCV9886878.1"/>
    <property type="molecule type" value="Genomic_DNA"/>
</dbReference>
<evidence type="ECO:0000313" key="1">
    <source>
        <dbReference type="EMBL" id="MCV9886878.1"/>
    </source>
</evidence>
<accession>A0ABT3DIK8</accession>
<proteinExistence type="predicted"/>
<protein>
    <submittedName>
        <fullName evidence="1">YjfB family protein</fullName>
    </submittedName>
</protein>
<dbReference type="RefSeq" id="WP_264143391.1">
    <property type="nucleotide sequence ID" value="NZ_JAOYEY010000043.1"/>
</dbReference>
<name>A0ABT3DIK8_9BACI</name>
<gene>
    <name evidence="1" type="ORF">OIH86_14665</name>
</gene>
<dbReference type="Pfam" id="PF14070">
    <property type="entry name" value="YjfB_motility"/>
    <property type="match status" value="1"/>
</dbReference>
<keyword evidence="2" id="KW-1185">Reference proteome</keyword>
<evidence type="ECO:0000313" key="2">
    <source>
        <dbReference type="Proteomes" id="UP001526147"/>
    </source>
</evidence>
<reference evidence="1 2" key="1">
    <citation type="submission" date="2022-10" db="EMBL/GenBank/DDBJ databases">
        <title>Draft genome assembly of moderately radiation resistant bacterium Metabacillus halosaccharovorans.</title>
        <authorList>
            <person name="Pal S."/>
            <person name="Gopinathan A."/>
        </authorList>
    </citation>
    <scope>NUCLEOTIDE SEQUENCE [LARGE SCALE GENOMIC DNA]</scope>
    <source>
        <strain evidence="1 2">VITHBRA001</strain>
    </source>
</reference>
<comment type="caution">
    <text evidence="1">The sequence shown here is derived from an EMBL/GenBank/DDBJ whole genome shotgun (WGS) entry which is preliminary data.</text>
</comment>
<dbReference type="InterPro" id="IPR025906">
    <property type="entry name" value="YjfB_motility"/>
</dbReference>